<evidence type="ECO:0000313" key="2">
    <source>
        <dbReference type="Proteomes" id="UP000317977"/>
    </source>
</evidence>
<evidence type="ECO:0000313" key="1">
    <source>
        <dbReference type="EMBL" id="TWU51146.1"/>
    </source>
</evidence>
<dbReference type="Proteomes" id="UP000317977">
    <property type="component" value="Unassembled WGS sequence"/>
</dbReference>
<accession>A0A5C6EU64</accession>
<organism evidence="1 2">
    <name type="scientific">Rubripirellula reticaptiva</name>
    <dbReference type="NCBI Taxonomy" id="2528013"/>
    <lineage>
        <taxon>Bacteria</taxon>
        <taxon>Pseudomonadati</taxon>
        <taxon>Planctomycetota</taxon>
        <taxon>Planctomycetia</taxon>
        <taxon>Pirellulales</taxon>
        <taxon>Pirellulaceae</taxon>
        <taxon>Rubripirellula</taxon>
    </lineage>
</organism>
<comment type="caution">
    <text evidence="1">The sequence shown here is derived from an EMBL/GenBank/DDBJ whole genome shotgun (WGS) entry which is preliminary data.</text>
</comment>
<proteinExistence type="predicted"/>
<sequence>MEHETDFESLLMDGLERERMPAEESRKVFRFSLGPAWRWEKAQLVALRRRISKRVECDSTFWQLVNHFYELPKEMHESLCGGLQLDTAAAEAIFVDPIARLNVEARILARQSPEEVAARTGCAAQTVRDYCSIFFDVLENLGASSWLAVHVFHPEGEFANDLHSVVLRDAYQGGSAVCEHWLERLPVLGQECDLTTEFGREVKRLELHVRRSQLQRQAPLELGKAAVRIGNLSPHERVGFIDASEVVERHIAQSLGDILSSDENAQQVMQIDRHSHKRECRQRHSA</sequence>
<gene>
    <name evidence="1" type="ORF">Poly59_27360</name>
</gene>
<reference evidence="1 2" key="1">
    <citation type="submission" date="2019-02" db="EMBL/GenBank/DDBJ databases">
        <title>Deep-cultivation of Planctomycetes and their phenomic and genomic characterization uncovers novel biology.</title>
        <authorList>
            <person name="Wiegand S."/>
            <person name="Jogler M."/>
            <person name="Boedeker C."/>
            <person name="Pinto D."/>
            <person name="Vollmers J."/>
            <person name="Rivas-Marin E."/>
            <person name="Kohn T."/>
            <person name="Peeters S.H."/>
            <person name="Heuer A."/>
            <person name="Rast P."/>
            <person name="Oberbeckmann S."/>
            <person name="Bunk B."/>
            <person name="Jeske O."/>
            <person name="Meyerdierks A."/>
            <person name="Storesund J.E."/>
            <person name="Kallscheuer N."/>
            <person name="Luecker S."/>
            <person name="Lage O.M."/>
            <person name="Pohl T."/>
            <person name="Merkel B.J."/>
            <person name="Hornburger P."/>
            <person name="Mueller R.-W."/>
            <person name="Bruemmer F."/>
            <person name="Labrenz M."/>
            <person name="Spormann A.M."/>
            <person name="Op Den Camp H."/>
            <person name="Overmann J."/>
            <person name="Amann R."/>
            <person name="Jetten M.S.M."/>
            <person name="Mascher T."/>
            <person name="Medema M.H."/>
            <person name="Devos D.P."/>
            <person name="Kaster A.-K."/>
            <person name="Ovreas L."/>
            <person name="Rohde M."/>
            <person name="Galperin M.Y."/>
            <person name="Jogler C."/>
        </authorList>
    </citation>
    <scope>NUCLEOTIDE SEQUENCE [LARGE SCALE GENOMIC DNA]</scope>
    <source>
        <strain evidence="1 2">Poly59</strain>
    </source>
</reference>
<keyword evidence="2" id="KW-1185">Reference proteome</keyword>
<name>A0A5C6EU64_9BACT</name>
<protein>
    <submittedName>
        <fullName evidence="1">Uncharacterized protein</fullName>
    </submittedName>
</protein>
<dbReference type="EMBL" id="SJPX01000003">
    <property type="protein sequence ID" value="TWU51146.1"/>
    <property type="molecule type" value="Genomic_DNA"/>
</dbReference>
<dbReference type="AlphaFoldDB" id="A0A5C6EU64"/>